<reference evidence="1 2" key="1">
    <citation type="submission" date="2024-01" db="EMBL/GenBank/DDBJ databases">
        <authorList>
            <person name="Allen C."/>
            <person name="Tagirdzhanova G."/>
        </authorList>
    </citation>
    <scope>NUCLEOTIDE SEQUENCE [LARGE SCALE GENOMIC DNA]</scope>
</reference>
<dbReference type="EMBL" id="CAWUHB010000051">
    <property type="protein sequence ID" value="CAK7229938.1"/>
    <property type="molecule type" value="Genomic_DNA"/>
</dbReference>
<comment type="caution">
    <text evidence="1">The sequence shown here is derived from an EMBL/GenBank/DDBJ whole genome shotgun (WGS) entry which is preliminary data.</text>
</comment>
<proteinExistence type="predicted"/>
<dbReference type="Proteomes" id="UP001642405">
    <property type="component" value="Unassembled WGS sequence"/>
</dbReference>
<sequence>MNSDALVIFNLVKSRITLTYPAFIVGDSNTPDDENKTSMSQHIYQIRYIVHRALVEAQAQAAVQNVSLSPNIVRRWAHTLQTRRATKKIRTWQNTGNPGQPLQNDPLFHAEILAVKFLSKHNNNTRPFISMLRAMDERMRAVFESAKARIALLYPNVNPNDLCDPNDEEERAMAWHIRQIRYIAENVLLKAQSILYDGPLLYSNSVRQMAHGILYASVLKKVERMNSAADAERASSLAPSHEEMMALRVLGKDDGNTNDDITRRLEDTARASGSDSGSFVNIRHAATDSGEESPMAYQQQTIALYGQVTQLMHQMIHLVEKL</sequence>
<accession>A0ABP0CDP3</accession>
<protein>
    <submittedName>
        <fullName evidence="1">Uncharacterized protein</fullName>
    </submittedName>
</protein>
<keyword evidence="2" id="KW-1185">Reference proteome</keyword>
<name>A0ABP0CDP3_9PEZI</name>
<organism evidence="1 2">
    <name type="scientific">Sporothrix curviconia</name>
    <dbReference type="NCBI Taxonomy" id="1260050"/>
    <lineage>
        <taxon>Eukaryota</taxon>
        <taxon>Fungi</taxon>
        <taxon>Dikarya</taxon>
        <taxon>Ascomycota</taxon>
        <taxon>Pezizomycotina</taxon>
        <taxon>Sordariomycetes</taxon>
        <taxon>Sordariomycetidae</taxon>
        <taxon>Ophiostomatales</taxon>
        <taxon>Ophiostomataceae</taxon>
        <taxon>Sporothrix</taxon>
    </lineage>
</organism>
<evidence type="ECO:0000313" key="1">
    <source>
        <dbReference type="EMBL" id="CAK7229938.1"/>
    </source>
</evidence>
<evidence type="ECO:0000313" key="2">
    <source>
        <dbReference type="Proteomes" id="UP001642405"/>
    </source>
</evidence>
<gene>
    <name evidence="1" type="ORF">SCUCBS95973_007401</name>
</gene>